<organism evidence="2 3">
    <name type="scientific">Mycobacterium paraterrae</name>
    <dbReference type="NCBI Taxonomy" id="577492"/>
    <lineage>
        <taxon>Bacteria</taxon>
        <taxon>Bacillati</taxon>
        <taxon>Actinomycetota</taxon>
        <taxon>Actinomycetes</taxon>
        <taxon>Mycobacteriales</taxon>
        <taxon>Mycobacteriaceae</taxon>
        <taxon>Mycobacterium</taxon>
    </lineage>
</organism>
<keyword evidence="3" id="KW-1185">Reference proteome</keyword>
<dbReference type="InterPro" id="IPR036165">
    <property type="entry name" value="YefM-like_sf"/>
</dbReference>
<accession>A0ABY3VS80</accession>
<protein>
    <recommendedName>
        <fullName evidence="4">Antitoxin VbhA domain-containing protein</fullName>
    </recommendedName>
</protein>
<reference evidence="2" key="1">
    <citation type="submission" date="2022-08" db="EMBL/GenBank/DDBJ databases">
        <title>Whole genome sequencing of non-tuberculosis mycobacteria type-strains.</title>
        <authorList>
            <person name="Igarashi Y."/>
            <person name="Osugi A."/>
            <person name="Mitarai S."/>
        </authorList>
    </citation>
    <scope>NUCLEOTIDE SEQUENCE</scope>
    <source>
        <strain evidence="2">DSM 45127</strain>
    </source>
</reference>
<proteinExistence type="inferred from homology"/>
<evidence type="ECO:0000313" key="2">
    <source>
        <dbReference type="EMBL" id="UMB70022.1"/>
    </source>
</evidence>
<dbReference type="Proteomes" id="UP001055336">
    <property type="component" value="Chromosome"/>
</dbReference>
<comment type="similarity">
    <text evidence="1">Belongs to the phD/YefM antitoxin family.</text>
</comment>
<evidence type="ECO:0000256" key="1">
    <source>
        <dbReference type="ARBA" id="ARBA00009981"/>
    </source>
</evidence>
<dbReference type="Gene3D" id="1.10.1220.170">
    <property type="match status" value="1"/>
</dbReference>
<dbReference type="EMBL" id="CP092488">
    <property type="protein sequence ID" value="UMB70022.1"/>
    <property type="molecule type" value="Genomic_DNA"/>
</dbReference>
<dbReference type="SUPFAM" id="SSF143120">
    <property type="entry name" value="YefM-like"/>
    <property type="match status" value="1"/>
</dbReference>
<gene>
    <name evidence="2" type="ORF">MKK62_01280</name>
</gene>
<dbReference type="RefSeq" id="WP_240261752.1">
    <property type="nucleotide sequence ID" value="NZ_CP092488.2"/>
</dbReference>
<sequence>MTAADDRESLEETLAALQTPGLLEELRQADADYLAGRTVSGEEVRARYGLR</sequence>
<name>A0ABY3VS80_9MYCO</name>
<evidence type="ECO:0008006" key="4">
    <source>
        <dbReference type="Google" id="ProtNLM"/>
    </source>
</evidence>
<evidence type="ECO:0000313" key="3">
    <source>
        <dbReference type="Proteomes" id="UP001055336"/>
    </source>
</evidence>